<dbReference type="Gene3D" id="6.10.340.10">
    <property type="match status" value="1"/>
</dbReference>
<dbReference type="Proteomes" id="UP000621510">
    <property type="component" value="Unassembled WGS sequence"/>
</dbReference>
<feature type="domain" description="HAMP" evidence="14">
    <location>
        <begin position="224"/>
        <end position="277"/>
    </location>
</feature>
<evidence type="ECO:0000256" key="10">
    <source>
        <dbReference type="ARBA" id="ARBA00023136"/>
    </source>
</evidence>
<keyword evidence="7 15" id="KW-0418">Kinase</keyword>
<dbReference type="PANTHER" id="PTHR45436:SF5">
    <property type="entry name" value="SENSOR HISTIDINE KINASE TRCS"/>
    <property type="match status" value="1"/>
</dbReference>
<dbReference type="InterPro" id="IPR003660">
    <property type="entry name" value="HAMP_dom"/>
</dbReference>
<proteinExistence type="predicted"/>
<evidence type="ECO:0000259" key="14">
    <source>
        <dbReference type="PROSITE" id="PS50885"/>
    </source>
</evidence>
<dbReference type="Gene3D" id="1.10.287.130">
    <property type="match status" value="1"/>
</dbReference>
<dbReference type="GO" id="GO:0016301">
    <property type="term" value="F:kinase activity"/>
    <property type="evidence" value="ECO:0007669"/>
    <property type="project" value="UniProtKB-KW"/>
</dbReference>
<evidence type="ECO:0000313" key="15">
    <source>
        <dbReference type="EMBL" id="MBL1120344.1"/>
    </source>
</evidence>
<dbReference type="Gene3D" id="3.30.565.10">
    <property type="entry name" value="Histidine kinase-like ATPase, C-terminal domain"/>
    <property type="match status" value="1"/>
</dbReference>
<evidence type="ECO:0000313" key="16">
    <source>
        <dbReference type="Proteomes" id="UP000621510"/>
    </source>
</evidence>
<protein>
    <recommendedName>
        <fullName evidence="3">histidine kinase</fullName>
        <ecNumber evidence="3">2.7.13.3</ecNumber>
    </recommendedName>
</protein>
<feature type="compositionally biased region" description="Polar residues" evidence="11">
    <location>
        <begin position="144"/>
        <end position="170"/>
    </location>
</feature>
<comment type="subcellular location">
    <subcellularLocation>
        <location evidence="2">Cell membrane</location>
    </subcellularLocation>
</comment>
<feature type="domain" description="Histidine kinase" evidence="13">
    <location>
        <begin position="285"/>
        <end position="514"/>
    </location>
</feature>
<dbReference type="PANTHER" id="PTHR45436">
    <property type="entry name" value="SENSOR HISTIDINE KINASE YKOH"/>
    <property type="match status" value="1"/>
</dbReference>
<keyword evidence="5" id="KW-0808">Transferase</keyword>
<feature type="compositionally biased region" description="Low complexity" evidence="11">
    <location>
        <begin position="373"/>
        <end position="388"/>
    </location>
</feature>
<dbReference type="SMART" id="SM00387">
    <property type="entry name" value="HATPase_c"/>
    <property type="match status" value="1"/>
</dbReference>
<keyword evidence="10 12" id="KW-0472">Membrane</keyword>
<feature type="region of interest" description="Disordered" evidence="11">
    <location>
        <begin position="139"/>
        <end position="189"/>
    </location>
</feature>
<dbReference type="CDD" id="cd06225">
    <property type="entry name" value="HAMP"/>
    <property type="match status" value="1"/>
</dbReference>
<dbReference type="InterPro" id="IPR004358">
    <property type="entry name" value="Sig_transdc_His_kin-like_C"/>
</dbReference>
<feature type="region of interest" description="Disordered" evidence="11">
    <location>
        <begin position="365"/>
        <end position="401"/>
    </location>
</feature>
<dbReference type="SUPFAM" id="SSF158472">
    <property type="entry name" value="HAMP domain-like"/>
    <property type="match status" value="1"/>
</dbReference>
<feature type="transmembrane region" description="Helical" evidence="12">
    <location>
        <begin position="69"/>
        <end position="92"/>
    </location>
</feature>
<name>A0ABS1Q729_9ACTN</name>
<evidence type="ECO:0000256" key="2">
    <source>
        <dbReference type="ARBA" id="ARBA00004236"/>
    </source>
</evidence>
<dbReference type="CDD" id="cd00082">
    <property type="entry name" value="HisKA"/>
    <property type="match status" value="1"/>
</dbReference>
<evidence type="ECO:0000256" key="11">
    <source>
        <dbReference type="SAM" id="MobiDB-lite"/>
    </source>
</evidence>
<dbReference type="Pfam" id="PF00512">
    <property type="entry name" value="HisKA"/>
    <property type="match status" value="1"/>
</dbReference>
<keyword evidence="6 12" id="KW-0812">Transmembrane</keyword>
<keyword evidence="4" id="KW-0597">Phosphoprotein</keyword>
<evidence type="ECO:0000259" key="13">
    <source>
        <dbReference type="PROSITE" id="PS50109"/>
    </source>
</evidence>
<dbReference type="Pfam" id="PF00672">
    <property type="entry name" value="HAMP"/>
    <property type="match status" value="1"/>
</dbReference>
<dbReference type="InterPro" id="IPR003594">
    <property type="entry name" value="HATPase_dom"/>
</dbReference>
<organism evidence="15 16">
    <name type="scientific">Streptomyces endocoffeicus</name>
    <dbReference type="NCBI Taxonomy" id="2898945"/>
    <lineage>
        <taxon>Bacteria</taxon>
        <taxon>Bacillati</taxon>
        <taxon>Actinomycetota</taxon>
        <taxon>Actinomycetes</taxon>
        <taxon>Kitasatosporales</taxon>
        <taxon>Streptomycetaceae</taxon>
        <taxon>Streptomyces</taxon>
    </lineage>
</organism>
<sequence length="514" mass="54461">MCRTDGGRSARYGARAICWPATEGETVGHTADSIRVADAEHRAHGQRESEDTRAHRPHLTSGLSVRAKAVLAAAGTVAFAIALCMLALVLALQHNLRASADLDARNAAVAIKGQLGKTRAMPQRALVVAPGAVTIKDAAGRTVTPATPTDAASQAPTGLSTSPAEPTEPTQPFEPVEAGQPYSVTVSPSTTSLDSATGLLLRQAAPAAAGLVLFVAGLTWLLVGRALRPVAAMRQEFTEITERDLHRRVPVPRARDEIHRLARTMNATLDRLHRAMTRQRQFVADASHELRSPIAAVRAQLELVLARPSRTDWPVAVHKALRDTDRLQAVASDLLLLARLDAQEAPPKAAVDLGALAAEEVRRHPGALTMDQPTTAGDPTTGDPTAGDRLTKSGSRDRAAVVTGSRVQLSRLLTNLADNARRHTRTSVSITVAVQGGMVELAVDDDGPGIPESDRERVFERFTRLDDARARQDGGTGLGLAIANDIAHAHGGTLTVLTSPRGGARLLLRLPRAA</sequence>
<evidence type="ECO:0000256" key="8">
    <source>
        <dbReference type="ARBA" id="ARBA00022989"/>
    </source>
</evidence>
<dbReference type="InterPro" id="IPR036097">
    <property type="entry name" value="HisK_dim/P_sf"/>
</dbReference>
<comment type="caution">
    <text evidence="15">The sequence shown here is derived from an EMBL/GenBank/DDBJ whole genome shotgun (WGS) entry which is preliminary data.</text>
</comment>
<accession>A0ABS1Q729</accession>
<evidence type="ECO:0000256" key="1">
    <source>
        <dbReference type="ARBA" id="ARBA00000085"/>
    </source>
</evidence>
<gene>
    <name evidence="15" type="ORF">JK364_49855</name>
</gene>
<evidence type="ECO:0000256" key="12">
    <source>
        <dbReference type="SAM" id="Phobius"/>
    </source>
</evidence>
<dbReference type="InterPro" id="IPR005467">
    <property type="entry name" value="His_kinase_dom"/>
</dbReference>
<keyword evidence="8 12" id="KW-1133">Transmembrane helix</keyword>
<dbReference type="InterPro" id="IPR036890">
    <property type="entry name" value="HATPase_C_sf"/>
</dbReference>
<dbReference type="CDD" id="cd00075">
    <property type="entry name" value="HATPase"/>
    <property type="match status" value="1"/>
</dbReference>
<evidence type="ECO:0000256" key="4">
    <source>
        <dbReference type="ARBA" id="ARBA00022553"/>
    </source>
</evidence>
<dbReference type="SUPFAM" id="SSF55874">
    <property type="entry name" value="ATPase domain of HSP90 chaperone/DNA topoisomerase II/histidine kinase"/>
    <property type="match status" value="1"/>
</dbReference>
<evidence type="ECO:0000256" key="7">
    <source>
        <dbReference type="ARBA" id="ARBA00022777"/>
    </source>
</evidence>
<dbReference type="PROSITE" id="PS50885">
    <property type="entry name" value="HAMP"/>
    <property type="match status" value="1"/>
</dbReference>
<feature type="compositionally biased region" description="Basic and acidic residues" evidence="11">
    <location>
        <begin position="389"/>
        <end position="399"/>
    </location>
</feature>
<dbReference type="InterPro" id="IPR050428">
    <property type="entry name" value="TCS_sensor_his_kinase"/>
</dbReference>
<dbReference type="EC" id="2.7.13.3" evidence="3"/>
<dbReference type="PROSITE" id="PS50109">
    <property type="entry name" value="HIS_KIN"/>
    <property type="match status" value="1"/>
</dbReference>
<keyword evidence="16" id="KW-1185">Reference proteome</keyword>
<dbReference type="Pfam" id="PF02518">
    <property type="entry name" value="HATPase_c"/>
    <property type="match status" value="1"/>
</dbReference>
<dbReference type="EMBL" id="JAERRG010000048">
    <property type="protein sequence ID" value="MBL1120344.1"/>
    <property type="molecule type" value="Genomic_DNA"/>
</dbReference>
<keyword evidence="9" id="KW-0902">Two-component regulatory system</keyword>
<evidence type="ECO:0000256" key="9">
    <source>
        <dbReference type="ARBA" id="ARBA00023012"/>
    </source>
</evidence>
<dbReference type="SMART" id="SM00304">
    <property type="entry name" value="HAMP"/>
    <property type="match status" value="1"/>
</dbReference>
<reference evidence="15 16" key="1">
    <citation type="submission" date="2021-01" db="EMBL/GenBank/DDBJ databases">
        <title>WGS of actinomycetes isolated from Thailand.</title>
        <authorList>
            <person name="Thawai C."/>
        </authorList>
    </citation>
    <scope>NUCLEOTIDE SEQUENCE [LARGE SCALE GENOMIC DNA]</scope>
    <source>
        <strain evidence="15 16">CA3R110</strain>
    </source>
</reference>
<feature type="region of interest" description="Disordered" evidence="11">
    <location>
        <begin position="41"/>
        <end position="60"/>
    </location>
</feature>
<evidence type="ECO:0000256" key="6">
    <source>
        <dbReference type="ARBA" id="ARBA00022692"/>
    </source>
</evidence>
<evidence type="ECO:0000256" key="3">
    <source>
        <dbReference type="ARBA" id="ARBA00012438"/>
    </source>
</evidence>
<dbReference type="SUPFAM" id="SSF47384">
    <property type="entry name" value="Homodimeric domain of signal transducing histidine kinase"/>
    <property type="match status" value="1"/>
</dbReference>
<comment type="catalytic activity">
    <reaction evidence="1">
        <text>ATP + protein L-histidine = ADP + protein N-phospho-L-histidine.</text>
        <dbReference type="EC" id="2.7.13.3"/>
    </reaction>
</comment>
<dbReference type="InterPro" id="IPR003661">
    <property type="entry name" value="HisK_dim/P_dom"/>
</dbReference>
<dbReference type="SMART" id="SM00388">
    <property type="entry name" value="HisKA"/>
    <property type="match status" value="1"/>
</dbReference>
<feature type="compositionally biased region" description="Basic and acidic residues" evidence="11">
    <location>
        <begin position="41"/>
        <end position="54"/>
    </location>
</feature>
<feature type="transmembrane region" description="Helical" evidence="12">
    <location>
        <begin position="204"/>
        <end position="223"/>
    </location>
</feature>
<dbReference type="PRINTS" id="PR00344">
    <property type="entry name" value="BCTRLSENSOR"/>
</dbReference>
<evidence type="ECO:0000256" key="5">
    <source>
        <dbReference type="ARBA" id="ARBA00022679"/>
    </source>
</evidence>